<organism evidence="3 4">
    <name type="scientific">Granulicella sibirica</name>
    <dbReference type="NCBI Taxonomy" id="2479048"/>
    <lineage>
        <taxon>Bacteria</taxon>
        <taxon>Pseudomonadati</taxon>
        <taxon>Acidobacteriota</taxon>
        <taxon>Terriglobia</taxon>
        <taxon>Terriglobales</taxon>
        <taxon>Acidobacteriaceae</taxon>
        <taxon>Granulicella</taxon>
    </lineage>
</organism>
<feature type="compositionally biased region" description="Low complexity" evidence="1">
    <location>
        <begin position="26"/>
        <end position="40"/>
    </location>
</feature>
<feature type="chain" id="PRO_5020308193" description="Oar protein" evidence="2">
    <location>
        <begin position="24"/>
        <end position="725"/>
    </location>
</feature>
<dbReference type="RefSeq" id="WP_128913498.1">
    <property type="nucleotide sequence ID" value="NZ_RDSM01000002.1"/>
</dbReference>
<dbReference type="GO" id="GO:0030246">
    <property type="term" value="F:carbohydrate binding"/>
    <property type="evidence" value="ECO:0007669"/>
    <property type="project" value="InterPro"/>
</dbReference>
<keyword evidence="2" id="KW-0732">Signal</keyword>
<dbReference type="Gene3D" id="2.60.40.1120">
    <property type="entry name" value="Carboxypeptidase-like, regulatory domain"/>
    <property type="match status" value="1"/>
</dbReference>
<dbReference type="EMBL" id="RDSM01000002">
    <property type="protein sequence ID" value="RXH55941.1"/>
    <property type="molecule type" value="Genomic_DNA"/>
</dbReference>
<sequence length="725" mass="80016">MPIEAPKSTWFLAMLLLPAMSLAQAPATPPTGDAPATGQTPPGPSSVQEVNRDQAPATRIPQQKVILYAALQGVVLSTAGAPVPGLQVRLTGTGQSVSMPAAVTSADGVFRILHVPPGSYQLVLTRPGGGSLERPQVELKAGEVLSVEIRVPEIPSSYGRPITQDQMDVLADGSYKELSRRPDADGAVVVPKEVPLQPSSANFQPQRDRWEAPMPDYHRYGPRDESLFVYGHWYDPFNRNVLKADKPIFGKTFFAFTGSSITAVDGRRLPTPAGQATQTPDSPYFFGKGGQFFLAETVRMTFDLFHGDTAAFRPVDWRVRFTPAANINYLRAREYQVVSPDVRDGTTRVDGHLGLQEGFVEVKVHDFGPNYDFANIRFGIQQFVSDFRGFIFADEQPGVRFFGNLKSNRIQYNVAGFDLLEKDTNSGLNSFHRRDREVALANIYIQDFFAQGYTAQFSYHFVRDNGRLYYDNNGRIQRPAPVGNIAPHRIDANYFGWTGDGHIGKYNITHAFYQVLGDDTFNQLAAKRQDINAQFAAAEVSKDHDFYRVRASFLYSSGDDDPRGGTGHGFSSIVDGVAFAGGEFSFFNREGIPLTRAGVALTAPDSFLPDLRSSKDQGQSNFVNPGLYLYNAGVDVDLTQRLKIVGNVNFMQFARTQSLIFLLQQNGIRRTVGVDSGIGVIYRPRLSENISIHAGATDLIPLRGLRDIYTSQTLISVFGAIKFQF</sequence>
<dbReference type="AlphaFoldDB" id="A0A4Q0T325"/>
<dbReference type="InterPro" id="IPR013784">
    <property type="entry name" value="Carb-bd-like_fold"/>
</dbReference>
<evidence type="ECO:0000313" key="4">
    <source>
        <dbReference type="Proteomes" id="UP000289437"/>
    </source>
</evidence>
<protein>
    <recommendedName>
        <fullName evidence="5">Oar protein</fullName>
    </recommendedName>
</protein>
<proteinExistence type="predicted"/>
<reference evidence="4" key="2">
    <citation type="submission" date="2019-02" db="EMBL/GenBank/DDBJ databases">
        <title>Granulicella sibirica sp. nov., a psychrotolerant acidobacterium isolated from an organic soil layer in forested tundra, West Siberia.</title>
        <authorList>
            <person name="Oshkin I.Y."/>
            <person name="Kulichevskaya I.S."/>
            <person name="Rijpstra W.I.C."/>
            <person name="Sinninghe Damste J.S."/>
            <person name="Rakitin A.L."/>
            <person name="Ravin N.V."/>
            <person name="Dedysh S.N."/>
        </authorList>
    </citation>
    <scope>NUCLEOTIDE SEQUENCE [LARGE SCALE GENOMIC DNA]</scope>
    <source>
        <strain evidence="4">AF10</strain>
    </source>
</reference>
<keyword evidence="4" id="KW-1185">Reference proteome</keyword>
<dbReference type="Proteomes" id="UP000289437">
    <property type="component" value="Unassembled WGS sequence"/>
</dbReference>
<reference evidence="3 4" key="1">
    <citation type="submission" date="2018-11" db="EMBL/GenBank/DDBJ databases">
        <authorList>
            <person name="Mardanov A.V."/>
            <person name="Ravin N.V."/>
            <person name="Dedysh S.N."/>
        </authorList>
    </citation>
    <scope>NUCLEOTIDE SEQUENCE [LARGE SCALE GENOMIC DNA]</scope>
    <source>
        <strain evidence="3 4">AF10</strain>
    </source>
</reference>
<accession>A0A4Q0T325</accession>
<comment type="caution">
    <text evidence="3">The sequence shown here is derived from an EMBL/GenBank/DDBJ whole genome shotgun (WGS) entry which is preliminary data.</text>
</comment>
<feature type="region of interest" description="Disordered" evidence="1">
    <location>
        <begin position="26"/>
        <end position="54"/>
    </location>
</feature>
<dbReference type="OrthoDB" id="244259at2"/>
<evidence type="ECO:0000256" key="1">
    <source>
        <dbReference type="SAM" id="MobiDB-lite"/>
    </source>
</evidence>
<feature type="signal peptide" evidence="2">
    <location>
        <begin position="1"/>
        <end position="23"/>
    </location>
</feature>
<dbReference type="SUPFAM" id="SSF49452">
    <property type="entry name" value="Starch-binding domain-like"/>
    <property type="match status" value="1"/>
</dbReference>
<evidence type="ECO:0008006" key="5">
    <source>
        <dbReference type="Google" id="ProtNLM"/>
    </source>
</evidence>
<gene>
    <name evidence="3" type="ORF">GRAN_2798</name>
</gene>
<evidence type="ECO:0000313" key="3">
    <source>
        <dbReference type="EMBL" id="RXH55941.1"/>
    </source>
</evidence>
<evidence type="ECO:0000256" key="2">
    <source>
        <dbReference type="SAM" id="SignalP"/>
    </source>
</evidence>
<name>A0A4Q0T325_9BACT</name>
<dbReference type="Pfam" id="PF13620">
    <property type="entry name" value="CarboxypepD_reg"/>
    <property type="match status" value="1"/>
</dbReference>